<dbReference type="PROSITE" id="PS00107">
    <property type="entry name" value="PROTEIN_KINASE_ATP"/>
    <property type="match status" value="1"/>
</dbReference>
<feature type="binding site" evidence="13">
    <location>
        <position position="35"/>
    </location>
    <ligand>
        <name>ATP</name>
        <dbReference type="ChEBI" id="CHEBI:30616"/>
    </ligand>
</feature>
<dbReference type="InterPro" id="IPR011009">
    <property type="entry name" value="Kinase-like_dom_sf"/>
</dbReference>
<dbReference type="Ensembl" id="ENSOMET00000033006.1">
    <property type="protein sequence ID" value="ENSOMEP00000013112.1"/>
    <property type="gene ID" value="ENSOMEG00000014628.1"/>
</dbReference>
<evidence type="ECO:0000256" key="2">
    <source>
        <dbReference type="ARBA" id="ARBA00010886"/>
    </source>
</evidence>
<feature type="region of interest" description="Disordered" evidence="14">
    <location>
        <begin position="442"/>
        <end position="477"/>
    </location>
</feature>
<evidence type="ECO:0000313" key="16">
    <source>
        <dbReference type="Ensembl" id="ENSOMEP00000013112.1"/>
    </source>
</evidence>
<keyword evidence="10" id="KW-0460">Magnesium</keyword>
<dbReference type="InterPro" id="IPR000719">
    <property type="entry name" value="Prot_kinase_dom"/>
</dbReference>
<reference evidence="16" key="1">
    <citation type="submission" date="2025-08" db="UniProtKB">
        <authorList>
            <consortium name="Ensembl"/>
        </authorList>
    </citation>
    <scope>IDENTIFICATION</scope>
</reference>
<evidence type="ECO:0000256" key="6">
    <source>
        <dbReference type="ARBA" id="ARBA00022723"/>
    </source>
</evidence>
<dbReference type="SMART" id="SM00220">
    <property type="entry name" value="S_TKc"/>
    <property type="match status" value="1"/>
</dbReference>
<feature type="compositionally biased region" description="Acidic residues" evidence="14">
    <location>
        <begin position="636"/>
        <end position="651"/>
    </location>
</feature>
<feature type="region of interest" description="Disordered" evidence="14">
    <location>
        <begin position="595"/>
        <end position="732"/>
    </location>
</feature>
<accession>A0A3B3C7N6</accession>
<dbReference type="Gene3D" id="1.10.510.10">
    <property type="entry name" value="Transferase(Phosphotransferase) domain 1"/>
    <property type="match status" value="1"/>
</dbReference>
<evidence type="ECO:0000256" key="14">
    <source>
        <dbReference type="SAM" id="MobiDB-lite"/>
    </source>
</evidence>
<dbReference type="InterPro" id="IPR017441">
    <property type="entry name" value="Protein_kinase_ATP_BS"/>
</dbReference>
<evidence type="ECO:0000256" key="8">
    <source>
        <dbReference type="ARBA" id="ARBA00022777"/>
    </source>
</evidence>
<evidence type="ECO:0000256" key="3">
    <source>
        <dbReference type="ARBA" id="ARBA00012513"/>
    </source>
</evidence>
<reference evidence="16" key="2">
    <citation type="submission" date="2025-09" db="UniProtKB">
        <authorList>
            <consortium name="Ensembl"/>
        </authorList>
    </citation>
    <scope>IDENTIFICATION</scope>
</reference>
<comment type="similarity">
    <text evidence="2">Belongs to the protein kinase superfamily. NEK Ser/Thr protein kinase family. NIMA subfamily.</text>
</comment>
<evidence type="ECO:0000256" key="5">
    <source>
        <dbReference type="ARBA" id="ARBA00022679"/>
    </source>
</evidence>
<evidence type="ECO:0000256" key="9">
    <source>
        <dbReference type="ARBA" id="ARBA00022840"/>
    </source>
</evidence>
<feature type="compositionally biased region" description="Acidic residues" evidence="14">
    <location>
        <begin position="605"/>
        <end position="627"/>
    </location>
</feature>
<dbReference type="PROSITE" id="PS50011">
    <property type="entry name" value="PROTEIN_KINASE_DOM"/>
    <property type="match status" value="1"/>
</dbReference>
<feature type="compositionally biased region" description="Polar residues" evidence="14">
    <location>
        <begin position="331"/>
        <end position="340"/>
    </location>
</feature>
<proteinExistence type="inferred from homology"/>
<organism evidence="16 17">
    <name type="scientific">Oryzias melastigma</name>
    <name type="common">Marine medaka</name>
    <dbReference type="NCBI Taxonomy" id="30732"/>
    <lineage>
        <taxon>Eukaryota</taxon>
        <taxon>Metazoa</taxon>
        <taxon>Chordata</taxon>
        <taxon>Craniata</taxon>
        <taxon>Vertebrata</taxon>
        <taxon>Euteleostomi</taxon>
        <taxon>Actinopterygii</taxon>
        <taxon>Neopterygii</taxon>
        <taxon>Teleostei</taxon>
        <taxon>Neoteleostei</taxon>
        <taxon>Acanthomorphata</taxon>
        <taxon>Ovalentaria</taxon>
        <taxon>Atherinomorphae</taxon>
        <taxon>Beloniformes</taxon>
        <taxon>Adrianichthyidae</taxon>
        <taxon>Oryziinae</taxon>
        <taxon>Oryzias</taxon>
    </lineage>
</organism>
<feature type="compositionally biased region" description="Basic and acidic residues" evidence="14">
    <location>
        <begin position="444"/>
        <end position="453"/>
    </location>
</feature>
<dbReference type="EC" id="2.7.11.1" evidence="3"/>
<dbReference type="GO" id="GO:0005524">
    <property type="term" value="F:ATP binding"/>
    <property type="evidence" value="ECO:0007669"/>
    <property type="project" value="UniProtKB-UniRule"/>
</dbReference>
<keyword evidence="8" id="KW-0418">Kinase</keyword>
<keyword evidence="7 13" id="KW-0547">Nucleotide-binding</keyword>
<feature type="compositionally biased region" description="Basic and acidic residues" evidence="14">
    <location>
        <begin position="462"/>
        <end position="473"/>
    </location>
</feature>
<evidence type="ECO:0000256" key="1">
    <source>
        <dbReference type="ARBA" id="ARBA00001946"/>
    </source>
</evidence>
<keyword evidence="9 13" id="KW-0067">ATP-binding</keyword>
<evidence type="ECO:0000256" key="12">
    <source>
        <dbReference type="ARBA" id="ARBA00048679"/>
    </source>
</evidence>
<comment type="catalytic activity">
    <reaction evidence="12">
        <text>L-seryl-[protein] + ATP = O-phospho-L-seryl-[protein] + ADP + H(+)</text>
        <dbReference type="Rhea" id="RHEA:17989"/>
        <dbReference type="Rhea" id="RHEA-COMP:9863"/>
        <dbReference type="Rhea" id="RHEA-COMP:11604"/>
        <dbReference type="ChEBI" id="CHEBI:15378"/>
        <dbReference type="ChEBI" id="CHEBI:29999"/>
        <dbReference type="ChEBI" id="CHEBI:30616"/>
        <dbReference type="ChEBI" id="CHEBI:83421"/>
        <dbReference type="ChEBI" id="CHEBI:456216"/>
        <dbReference type="EC" id="2.7.11.1"/>
    </reaction>
</comment>
<keyword evidence="5" id="KW-0808">Transferase</keyword>
<sequence>MNDYEVLRQIGEGAFGKAFLVRNKKGGGDAQCVIKQINLKKMSAKERESSKKEVTLLSKMKHPNIVSFISSFLEKGSLYIVMEFCDGGDLLKKINMQRGVPFSEDQILDLFVQICLGLKHIHDKKVLHRDIKSQNIFLSDGGMKAKLGDFGIARMLNHSMDLARTCVGTPYYLSPEICESRPYNNKTDIWSLGCVLYELCTLRHPFEGSSLRQLVSKICRGRYTPVPTHYTHELRLLVNQLFKVNPRDRPSVSSVLQRSFLQKHISKQLDSQATHDHTATHQTGTAATPKAPAEAGTANPAEKAKSGAAAEKAGNLGQRGHRGRTPGPHKNPSQRSSQPNADRKAAVNHRRFAQQLISHYHQYHEQLDAFQRRKKDGTPALPPPPPLPQEKVVDVVLQHEDRAAPPAEPYQLVAAAREEYLQRRQEANLYKLRAEQQLGLRPCTAERNRKPGGQEEVGGAEQQHKLQDRRQEGQQDVEAALQQIREDDSKQRKHELKRGITFEVCLNDDEEEDASRHTDEEGKKMNLEEWFRVRRGWSMRCPQTVLDALGDMDVNSVYHTAAEAEKEGGAAGRRQWMDRPPKSLLDALAQAELTPSTLDSLSAELESEDIAEEEKTEEEEEDSDVEMDAERLEPRSDDDDTNFEESEDELKEEVADSMRNLFVMEDSSSEEKTTEEEETAGGGREEERSADHQHLPPGDGGSEECTGQTPRGAAPHEHQHQATNTNKTTISS</sequence>
<feature type="region of interest" description="Disordered" evidence="14">
    <location>
        <begin position="267"/>
        <end position="346"/>
    </location>
</feature>
<dbReference type="GO" id="GO:0004674">
    <property type="term" value="F:protein serine/threonine kinase activity"/>
    <property type="evidence" value="ECO:0007669"/>
    <property type="project" value="UniProtKB-KW"/>
</dbReference>
<dbReference type="Pfam" id="PF00069">
    <property type="entry name" value="Pkinase"/>
    <property type="match status" value="1"/>
</dbReference>
<dbReference type="FunFam" id="1.10.510.10:FF:000172">
    <property type="entry name" value="serine/threonine-protein kinase Nek1 isoform X1"/>
    <property type="match status" value="1"/>
</dbReference>
<dbReference type="FunFam" id="3.30.200.20:FF:000097">
    <property type="entry name" value="Probable serine/threonine-protein kinase nek1"/>
    <property type="match status" value="1"/>
</dbReference>
<evidence type="ECO:0000259" key="15">
    <source>
        <dbReference type="PROSITE" id="PS50011"/>
    </source>
</evidence>
<evidence type="ECO:0000313" key="17">
    <source>
        <dbReference type="Proteomes" id="UP000261560"/>
    </source>
</evidence>
<dbReference type="PROSITE" id="PS00108">
    <property type="entry name" value="PROTEIN_KINASE_ST"/>
    <property type="match status" value="1"/>
</dbReference>
<comment type="catalytic activity">
    <reaction evidence="11">
        <text>L-threonyl-[protein] + ATP = O-phospho-L-threonyl-[protein] + ADP + H(+)</text>
        <dbReference type="Rhea" id="RHEA:46608"/>
        <dbReference type="Rhea" id="RHEA-COMP:11060"/>
        <dbReference type="Rhea" id="RHEA-COMP:11605"/>
        <dbReference type="ChEBI" id="CHEBI:15378"/>
        <dbReference type="ChEBI" id="CHEBI:30013"/>
        <dbReference type="ChEBI" id="CHEBI:30616"/>
        <dbReference type="ChEBI" id="CHEBI:61977"/>
        <dbReference type="ChEBI" id="CHEBI:456216"/>
        <dbReference type="EC" id="2.7.11.1"/>
    </reaction>
</comment>
<dbReference type="InterPro" id="IPR051131">
    <property type="entry name" value="NEK_Ser/Thr_kinase_NIMA"/>
</dbReference>
<evidence type="ECO:0000256" key="13">
    <source>
        <dbReference type="PROSITE-ProRule" id="PRU10141"/>
    </source>
</evidence>
<dbReference type="InterPro" id="IPR008271">
    <property type="entry name" value="Ser/Thr_kinase_AS"/>
</dbReference>
<evidence type="ECO:0000256" key="7">
    <source>
        <dbReference type="ARBA" id="ARBA00022741"/>
    </source>
</evidence>
<dbReference type="SUPFAM" id="SSF56112">
    <property type="entry name" value="Protein kinase-like (PK-like)"/>
    <property type="match status" value="1"/>
</dbReference>
<evidence type="ECO:0000256" key="4">
    <source>
        <dbReference type="ARBA" id="ARBA00022527"/>
    </source>
</evidence>
<dbReference type="PANTHER" id="PTHR44899:SF1">
    <property type="entry name" value="SERINE_THREONINE-PROTEIN KINASE NEK5"/>
    <property type="match status" value="1"/>
</dbReference>
<dbReference type="GO" id="GO:0046872">
    <property type="term" value="F:metal ion binding"/>
    <property type="evidence" value="ECO:0007669"/>
    <property type="project" value="UniProtKB-KW"/>
</dbReference>
<name>A0A3B3C7N6_ORYME</name>
<comment type="cofactor">
    <cofactor evidence="1">
        <name>Mg(2+)</name>
        <dbReference type="ChEBI" id="CHEBI:18420"/>
    </cofactor>
</comment>
<dbReference type="Proteomes" id="UP000261560">
    <property type="component" value="Unplaced"/>
</dbReference>
<feature type="domain" description="Protein kinase" evidence="15">
    <location>
        <begin position="4"/>
        <end position="261"/>
    </location>
</feature>
<evidence type="ECO:0000256" key="11">
    <source>
        <dbReference type="ARBA" id="ARBA00047899"/>
    </source>
</evidence>
<feature type="compositionally biased region" description="Polar residues" evidence="14">
    <location>
        <begin position="721"/>
        <end position="732"/>
    </location>
</feature>
<dbReference type="AlphaFoldDB" id="A0A3B3C7N6"/>
<dbReference type="PANTHER" id="PTHR44899">
    <property type="entry name" value="CAMK FAMILY PROTEIN KINASE"/>
    <property type="match status" value="1"/>
</dbReference>
<evidence type="ECO:0000256" key="10">
    <source>
        <dbReference type="ARBA" id="ARBA00022842"/>
    </source>
</evidence>
<feature type="compositionally biased region" description="Basic and acidic residues" evidence="14">
    <location>
        <begin position="683"/>
        <end position="694"/>
    </location>
</feature>
<protein>
    <recommendedName>
        <fullName evidence="3">non-specific serine/threonine protein kinase</fullName>
        <ecNumber evidence="3">2.7.11.1</ecNumber>
    </recommendedName>
</protein>
<dbReference type="GeneTree" id="ENSGT00940000160136"/>
<dbReference type="Gene3D" id="3.30.200.20">
    <property type="entry name" value="Phosphorylase Kinase, domain 1"/>
    <property type="match status" value="1"/>
</dbReference>
<keyword evidence="4" id="KW-0723">Serine/threonine-protein kinase</keyword>
<dbReference type="CDD" id="cd08215">
    <property type="entry name" value="STKc_Nek"/>
    <property type="match status" value="1"/>
</dbReference>
<keyword evidence="6" id="KW-0479">Metal-binding</keyword>
<keyword evidence="17" id="KW-1185">Reference proteome</keyword>